<evidence type="ECO:0000256" key="1">
    <source>
        <dbReference type="ARBA" id="ARBA00004123"/>
    </source>
</evidence>
<feature type="compositionally biased region" description="Low complexity" evidence="13">
    <location>
        <begin position="365"/>
        <end position="376"/>
    </location>
</feature>
<reference evidence="15" key="1">
    <citation type="submission" date="2015-08" db="EMBL/GenBank/DDBJ databases">
        <authorList>
            <person name="Babu N.S."/>
            <person name="Beckwith C.J."/>
            <person name="Beseler K.G."/>
            <person name="Brison A."/>
            <person name="Carone J.V."/>
            <person name="Caskin T.P."/>
            <person name="Diamond M."/>
            <person name="Durham M.E."/>
            <person name="Foxe J.M."/>
            <person name="Go M."/>
            <person name="Henderson B.A."/>
            <person name="Jones I.B."/>
            <person name="McGettigan J.A."/>
            <person name="Micheletti S.J."/>
            <person name="Nasrallah M.E."/>
            <person name="Ortiz D."/>
            <person name="Piller C.R."/>
            <person name="Privatt S.R."/>
            <person name="Schneider S.L."/>
            <person name="Sharp S."/>
            <person name="Smith T.C."/>
            <person name="Stanton J.D."/>
            <person name="Ullery H.E."/>
            <person name="Wilson R.J."/>
            <person name="Serrano M.G."/>
            <person name="Buck G."/>
            <person name="Lee V."/>
            <person name="Wang Y."/>
            <person name="Carvalho R."/>
            <person name="Voegtly L."/>
            <person name="Shi R."/>
            <person name="Duckworth R."/>
            <person name="Johnson A."/>
            <person name="Loviza R."/>
            <person name="Walstead R."/>
            <person name="Shah Z."/>
            <person name="Kiflezghi M."/>
            <person name="Wade K."/>
            <person name="Ball S.L."/>
            <person name="Bradley K.W."/>
            <person name="Asai D.J."/>
            <person name="Bowman C.A."/>
            <person name="Russell D.A."/>
            <person name="Pope W.H."/>
            <person name="Jacobs-Sera D."/>
            <person name="Hendrix R.W."/>
            <person name="Hatfull G.F."/>
        </authorList>
    </citation>
    <scope>NUCLEOTIDE SEQUENCE</scope>
</reference>
<evidence type="ECO:0000256" key="4">
    <source>
        <dbReference type="ARBA" id="ARBA00022448"/>
    </source>
</evidence>
<feature type="compositionally biased region" description="Acidic residues" evidence="13">
    <location>
        <begin position="12"/>
        <end position="40"/>
    </location>
</feature>
<dbReference type="GO" id="GO:0008380">
    <property type="term" value="P:RNA splicing"/>
    <property type="evidence" value="ECO:0007669"/>
    <property type="project" value="UniProtKB-KW"/>
</dbReference>
<evidence type="ECO:0000313" key="15">
    <source>
        <dbReference type="EMBL" id="JAT77050.1"/>
    </source>
</evidence>
<keyword evidence="5" id="KW-0963">Cytoplasm</keyword>
<keyword evidence="8" id="KW-0810">Translation regulation</keyword>
<keyword evidence="9" id="KW-0694">RNA-binding</keyword>
<keyword evidence="10" id="KW-0866">Nonsense-mediated mRNA decay</keyword>
<evidence type="ECO:0000256" key="13">
    <source>
        <dbReference type="SAM" id="MobiDB-lite"/>
    </source>
</evidence>
<evidence type="ECO:0000256" key="10">
    <source>
        <dbReference type="ARBA" id="ARBA00023161"/>
    </source>
</evidence>
<evidence type="ECO:0000256" key="5">
    <source>
        <dbReference type="ARBA" id="ARBA00022490"/>
    </source>
</evidence>
<feature type="compositionally biased region" description="Polar residues" evidence="13">
    <location>
        <begin position="194"/>
        <end position="206"/>
    </location>
</feature>
<dbReference type="GO" id="GO:0051028">
    <property type="term" value="P:mRNA transport"/>
    <property type="evidence" value="ECO:0007669"/>
    <property type="project" value="UniProtKB-KW"/>
</dbReference>
<feature type="domain" description="Btz" evidence="14">
    <location>
        <begin position="207"/>
        <end position="319"/>
    </location>
</feature>
<gene>
    <name evidence="15" type="ORF">g.12673</name>
</gene>
<evidence type="ECO:0000256" key="8">
    <source>
        <dbReference type="ARBA" id="ARBA00022845"/>
    </source>
</evidence>
<keyword evidence="6" id="KW-0507">mRNA processing</keyword>
<evidence type="ECO:0000256" key="12">
    <source>
        <dbReference type="ARBA" id="ARBA00023242"/>
    </source>
</evidence>
<organism evidence="15">
    <name type="scientific">Auxenochlorella protothecoides</name>
    <name type="common">Green microalga</name>
    <name type="synonym">Chlorella protothecoides</name>
    <dbReference type="NCBI Taxonomy" id="3075"/>
    <lineage>
        <taxon>Eukaryota</taxon>
        <taxon>Viridiplantae</taxon>
        <taxon>Chlorophyta</taxon>
        <taxon>core chlorophytes</taxon>
        <taxon>Trebouxiophyceae</taxon>
        <taxon>Chlorellales</taxon>
        <taxon>Chlorellaceae</taxon>
        <taxon>Auxenochlorella</taxon>
    </lineage>
</organism>
<dbReference type="GO" id="GO:0006417">
    <property type="term" value="P:regulation of translation"/>
    <property type="evidence" value="ECO:0007669"/>
    <property type="project" value="UniProtKB-KW"/>
</dbReference>
<feature type="compositionally biased region" description="Basic residues" evidence="13">
    <location>
        <begin position="334"/>
        <end position="346"/>
    </location>
</feature>
<evidence type="ECO:0000256" key="11">
    <source>
        <dbReference type="ARBA" id="ARBA00023187"/>
    </source>
</evidence>
<dbReference type="InterPro" id="IPR044796">
    <property type="entry name" value="MLN51_plant"/>
</dbReference>
<keyword evidence="12" id="KW-0539">Nucleus</keyword>
<dbReference type="GO" id="GO:0000184">
    <property type="term" value="P:nuclear-transcribed mRNA catabolic process, nonsense-mediated decay"/>
    <property type="evidence" value="ECO:0007669"/>
    <property type="project" value="UniProtKB-KW"/>
</dbReference>
<dbReference type="EMBL" id="GDKF01001572">
    <property type="protein sequence ID" value="JAT77050.1"/>
    <property type="molecule type" value="Transcribed_RNA"/>
</dbReference>
<keyword evidence="4" id="KW-0813">Transport</keyword>
<dbReference type="AlphaFoldDB" id="A0A1D2ACY1"/>
<dbReference type="PANTHER" id="PTHR46837">
    <property type="entry name" value="PROTEIN MLN51 HOMOLOG"/>
    <property type="match status" value="1"/>
</dbReference>
<dbReference type="GO" id="GO:0005737">
    <property type="term" value="C:cytoplasm"/>
    <property type="evidence" value="ECO:0007669"/>
    <property type="project" value="UniProtKB-SubCell"/>
</dbReference>
<dbReference type="GO" id="GO:0006397">
    <property type="term" value="P:mRNA processing"/>
    <property type="evidence" value="ECO:0007669"/>
    <property type="project" value="UniProtKB-KW"/>
</dbReference>
<dbReference type="InterPro" id="IPR018545">
    <property type="entry name" value="Btz_dom"/>
</dbReference>
<evidence type="ECO:0000259" key="14">
    <source>
        <dbReference type="Pfam" id="PF09405"/>
    </source>
</evidence>
<feature type="compositionally biased region" description="Low complexity" evidence="13">
    <location>
        <begin position="140"/>
        <end position="155"/>
    </location>
</feature>
<feature type="region of interest" description="Disordered" evidence="13">
    <location>
        <begin position="673"/>
        <end position="717"/>
    </location>
</feature>
<comment type="similarity">
    <text evidence="3">Belongs to the CASC3 family.</text>
</comment>
<proteinExistence type="inferred from homology"/>
<evidence type="ECO:0000256" key="2">
    <source>
        <dbReference type="ARBA" id="ARBA00004496"/>
    </source>
</evidence>
<feature type="compositionally biased region" description="Basic and acidic residues" evidence="13">
    <location>
        <begin position="1"/>
        <end position="11"/>
    </location>
</feature>
<protein>
    <recommendedName>
        <fullName evidence="14">Btz domain-containing protein</fullName>
    </recommendedName>
</protein>
<name>A0A1D2ACY1_AUXPR</name>
<feature type="compositionally biased region" description="Low complexity" evidence="13">
    <location>
        <begin position="412"/>
        <end position="428"/>
    </location>
</feature>
<comment type="subcellular location">
    <subcellularLocation>
        <location evidence="2">Cytoplasm</location>
    </subcellularLocation>
    <subcellularLocation>
        <location evidence="1">Nucleus</location>
    </subcellularLocation>
</comment>
<dbReference type="PANTHER" id="PTHR46837:SF5">
    <property type="entry name" value="PROTEIN MLN51 HOMOLOG"/>
    <property type="match status" value="1"/>
</dbReference>
<dbReference type="GO" id="GO:0035145">
    <property type="term" value="C:exon-exon junction complex"/>
    <property type="evidence" value="ECO:0007669"/>
    <property type="project" value="InterPro"/>
</dbReference>
<evidence type="ECO:0000256" key="3">
    <source>
        <dbReference type="ARBA" id="ARBA00009548"/>
    </source>
</evidence>
<keyword evidence="11" id="KW-0508">mRNA splicing</keyword>
<dbReference type="Pfam" id="PF09405">
    <property type="entry name" value="Btz"/>
    <property type="match status" value="1"/>
</dbReference>
<feature type="compositionally biased region" description="Acidic residues" evidence="13">
    <location>
        <begin position="156"/>
        <end position="176"/>
    </location>
</feature>
<feature type="compositionally biased region" description="Basic and acidic residues" evidence="13">
    <location>
        <begin position="251"/>
        <end position="265"/>
    </location>
</feature>
<evidence type="ECO:0000256" key="9">
    <source>
        <dbReference type="ARBA" id="ARBA00022884"/>
    </source>
</evidence>
<dbReference type="GO" id="GO:0003729">
    <property type="term" value="F:mRNA binding"/>
    <property type="evidence" value="ECO:0007669"/>
    <property type="project" value="InterPro"/>
</dbReference>
<keyword evidence="7" id="KW-0509">mRNA transport</keyword>
<feature type="compositionally biased region" description="Basic and acidic residues" evidence="13">
    <location>
        <begin position="480"/>
        <end position="499"/>
    </location>
</feature>
<accession>A0A1D2ACY1</accession>
<feature type="compositionally biased region" description="Acidic residues" evidence="13">
    <location>
        <begin position="207"/>
        <end position="226"/>
    </location>
</feature>
<feature type="compositionally biased region" description="Basic and acidic residues" evidence="13">
    <location>
        <begin position="299"/>
        <end position="316"/>
    </location>
</feature>
<feature type="region of interest" description="Disordered" evidence="13">
    <location>
        <begin position="1"/>
        <end position="548"/>
    </location>
</feature>
<sequence length="717" mass="71999">MALPVAKRDAASDDEAEVNDVADETEDFSDADSLIEEAESDSIPKEAPQADAAEELAEGIGRLEMKTSSPRTASESSPAAAVQRDDAAPAVSTTGEVQGKAPSVGAPSSGEVEAPGVEKSLACGAAGSPAPVSDENSVVAAEAKPASAAEESPASADEESPASADEESPASADEESPASADEESRASATEESPTTDAEGSAAFNSEDNPDADTASDDSGIEEEDMDEPPKRPPPRPRLQPFDVPQTGQFWLHDDRFGGGEGEVPRRGRAFGQTGQTEARDTSETSLKPDAAPGLLWDPTSRDKWVHDGFEALERGEQPAPGFRDAGAGGPRGGRGGRGRGAGRGRGGRGPLPPRPRAEGRVGVGPQPHRQQQHQAQDGVPTSGGPRAAGRVVTVPRPPPLAWPPQGSEARSRTPARGGAGRGAHTPHAGRGGALHGAGVATARAGGEGPHGAFTGDAGPGSHTAHGGGGHGRRAPVGSRGPERRPEGGPRAEPRPEVDYRAGPTPPLRPSSGASRLSAEAPGFRPGSAGSEVRGSGVPSDPAFDEFWAAGAPGGGAAGTQAGGPMFVGPAGGTYLPLAPGSFPQHVFGTPGVDLGGGGGSALDLAPPPGLGPYGYVGMPLAPGPGQQAAFAPQHGAAQGLPADLPLLHMDAPYPLYTGGFGYPGMAGGAMGPGGVGPLPPAPMRRPLPITTPEGEPAQVPQPGSRQAGRRYSTSTHV</sequence>
<feature type="compositionally biased region" description="Polar residues" evidence="13">
    <location>
        <begin position="66"/>
        <end position="77"/>
    </location>
</feature>
<evidence type="ECO:0000256" key="7">
    <source>
        <dbReference type="ARBA" id="ARBA00022816"/>
    </source>
</evidence>
<evidence type="ECO:0000256" key="6">
    <source>
        <dbReference type="ARBA" id="ARBA00022664"/>
    </source>
</evidence>